<keyword evidence="2" id="KW-1185">Reference proteome</keyword>
<dbReference type="RefSeq" id="WP_206573888.1">
    <property type="nucleotide sequence ID" value="NZ_JAFKCV010000005.1"/>
</dbReference>
<reference evidence="1" key="1">
    <citation type="submission" date="2021-03" db="EMBL/GenBank/DDBJ databases">
        <title>novel species isolated from a fishpond in China.</title>
        <authorList>
            <person name="Lu H."/>
            <person name="Cai Z."/>
        </authorList>
    </citation>
    <scope>NUCLEOTIDE SEQUENCE</scope>
    <source>
        <strain evidence="1">JCM 30855</strain>
    </source>
</reference>
<sequence>MKTRVPAMPLQINPQRLIDHCQQQLLAVYQQVRTGKPNLKQQYRLEGVIHAARLLNILSEEQARQMMESAHYQVFGESIEQRQARKARVNQLKDKSWDAFYDEPAINRRF</sequence>
<comment type="caution">
    <text evidence="1">The sequence shown here is derived from an EMBL/GenBank/DDBJ whole genome shotgun (WGS) entry which is preliminary data.</text>
</comment>
<dbReference type="EMBL" id="JAFKCV010000005">
    <property type="protein sequence ID" value="MBN7825778.1"/>
    <property type="molecule type" value="Genomic_DNA"/>
</dbReference>
<name>A0A939IMX9_9ALTE</name>
<dbReference type="AlphaFoldDB" id="A0A939IMX9"/>
<accession>A0A939IMX9</accession>
<organism evidence="1 2">
    <name type="scientific">Bowmanella dokdonensis</name>
    <dbReference type="NCBI Taxonomy" id="751969"/>
    <lineage>
        <taxon>Bacteria</taxon>
        <taxon>Pseudomonadati</taxon>
        <taxon>Pseudomonadota</taxon>
        <taxon>Gammaproteobacteria</taxon>
        <taxon>Alteromonadales</taxon>
        <taxon>Alteromonadaceae</taxon>
        <taxon>Bowmanella</taxon>
    </lineage>
</organism>
<protein>
    <submittedName>
        <fullName evidence="1">Uncharacterized protein</fullName>
    </submittedName>
</protein>
<gene>
    <name evidence="1" type="ORF">J0A66_11130</name>
</gene>
<proteinExistence type="predicted"/>
<evidence type="ECO:0000313" key="1">
    <source>
        <dbReference type="EMBL" id="MBN7825778.1"/>
    </source>
</evidence>
<dbReference type="Proteomes" id="UP000664654">
    <property type="component" value="Unassembled WGS sequence"/>
</dbReference>
<evidence type="ECO:0000313" key="2">
    <source>
        <dbReference type="Proteomes" id="UP000664654"/>
    </source>
</evidence>